<dbReference type="RefSeq" id="WP_166163229.1">
    <property type="nucleotide sequence ID" value="NZ_CP049740.1"/>
</dbReference>
<dbReference type="Gene3D" id="2.40.10.340">
    <property type="entry name" value="Rod shape-determining protein MreC, domain 1"/>
    <property type="match status" value="1"/>
</dbReference>
<evidence type="ECO:0000256" key="5">
    <source>
        <dbReference type="PIRNR" id="PIRNR038471"/>
    </source>
</evidence>
<evidence type="ECO:0000256" key="4">
    <source>
        <dbReference type="ARBA" id="ARBA00032089"/>
    </source>
</evidence>
<evidence type="ECO:0000256" key="2">
    <source>
        <dbReference type="ARBA" id="ARBA00013855"/>
    </source>
</evidence>
<reference evidence="8 9" key="1">
    <citation type="journal article" date="2017" name="Int. J. Syst. Evol. Microbiol.">
        <title>Jeotgalibaca porci sp. nov. and Jeotgalibaca arthritidis sp. nov., isolated from pigs, and emended description of the genus Jeotgalibaca.</title>
        <authorList>
            <person name="Zamora L."/>
            <person name="Perez-Sancho M."/>
            <person name="Dominguez L."/>
            <person name="Fernandez-Garayzabal J.F."/>
            <person name="Vela A.I."/>
        </authorList>
    </citation>
    <scope>NUCLEOTIDE SEQUENCE [LARGE SCALE GENOMIC DNA]</scope>
    <source>
        <strain evidence="8 9">CECT 9157</strain>
    </source>
</reference>
<dbReference type="InterPro" id="IPR042177">
    <property type="entry name" value="Cell/Rod_1"/>
</dbReference>
<gene>
    <name evidence="8" type="primary">mreC</name>
    <name evidence="8" type="ORF">G7057_09460</name>
</gene>
<evidence type="ECO:0000256" key="1">
    <source>
        <dbReference type="ARBA" id="ARBA00009369"/>
    </source>
</evidence>
<keyword evidence="3 5" id="KW-0133">Cell shape</keyword>
<dbReference type="InterPro" id="IPR007221">
    <property type="entry name" value="MreC"/>
</dbReference>
<dbReference type="Proteomes" id="UP000501451">
    <property type="component" value="Chromosome"/>
</dbReference>
<sequence>MKQFFNNKRMIVLLISVIIFISTVAFSISRNREDASIPQLFANDMAGLATGIFAKPAEAVNKFVDSVDNLLNTYDENQSLKEKIDALDEMQARIVSLENENATMKKELDLQSVLTDYDKTVATVISRNPDNWLEQIIIDKGSEDGIAVNMSVMAGNGLIGRVSEVSPTTAKVLLMSTTNELVNRFSAEIQMKDKSIHGIVDGYDSQNELMIMSEIDPEVTIEVGTNVVTSGLGGVSPSSLLIGKVKEVRMDEYGLFQEVTIEPAGNLKDIRFVTVIIRKSEGASE</sequence>
<accession>A0A6G7KBK6</accession>
<dbReference type="Gene3D" id="2.40.10.350">
    <property type="entry name" value="Rod shape-determining protein MreC, domain 2"/>
    <property type="match status" value="1"/>
</dbReference>
<dbReference type="KEGG" id="jar:G7057_09460"/>
<dbReference type="PANTHER" id="PTHR34138:SF1">
    <property type="entry name" value="CELL SHAPE-DETERMINING PROTEIN MREC"/>
    <property type="match status" value="1"/>
</dbReference>
<proteinExistence type="inferred from homology"/>
<keyword evidence="6" id="KW-0175">Coiled coil</keyword>
<dbReference type="AlphaFoldDB" id="A0A6G7KBK6"/>
<evidence type="ECO:0000256" key="6">
    <source>
        <dbReference type="SAM" id="Coils"/>
    </source>
</evidence>
<comment type="function">
    <text evidence="5">Involved in formation and maintenance of cell shape.</text>
</comment>
<evidence type="ECO:0000313" key="8">
    <source>
        <dbReference type="EMBL" id="QII82635.1"/>
    </source>
</evidence>
<dbReference type="GO" id="GO:0008360">
    <property type="term" value="P:regulation of cell shape"/>
    <property type="evidence" value="ECO:0007669"/>
    <property type="project" value="UniProtKB-KW"/>
</dbReference>
<feature type="coiled-coil region" evidence="6">
    <location>
        <begin position="70"/>
        <end position="107"/>
    </location>
</feature>
<protein>
    <recommendedName>
        <fullName evidence="2 5">Cell shape-determining protein MreC</fullName>
    </recommendedName>
    <alternativeName>
        <fullName evidence="4 5">Cell shape protein MreC</fullName>
    </alternativeName>
</protein>
<evidence type="ECO:0000259" key="7">
    <source>
        <dbReference type="Pfam" id="PF04085"/>
    </source>
</evidence>
<dbReference type="InterPro" id="IPR042175">
    <property type="entry name" value="Cell/Rod_MreC_2"/>
</dbReference>
<name>A0A6G7KBK6_9LACT</name>
<comment type="similarity">
    <text evidence="1 5">Belongs to the MreC family.</text>
</comment>
<feature type="domain" description="Rod shape-determining protein MreC beta-barrel core" evidence="7">
    <location>
        <begin position="124"/>
        <end position="276"/>
    </location>
</feature>
<organism evidence="8 9">
    <name type="scientific">Jeotgalibaca arthritidis</name>
    <dbReference type="NCBI Taxonomy" id="1868794"/>
    <lineage>
        <taxon>Bacteria</taxon>
        <taxon>Bacillati</taxon>
        <taxon>Bacillota</taxon>
        <taxon>Bacilli</taxon>
        <taxon>Lactobacillales</taxon>
        <taxon>Carnobacteriaceae</taxon>
        <taxon>Jeotgalibaca</taxon>
    </lineage>
</organism>
<dbReference type="PIRSF" id="PIRSF038471">
    <property type="entry name" value="MreC"/>
    <property type="match status" value="1"/>
</dbReference>
<dbReference type="GO" id="GO:0005886">
    <property type="term" value="C:plasma membrane"/>
    <property type="evidence" value="ECO:0007669"/>
    <property type="project" value="TreeGrafter"/>
</dbReference>
<dbReference type="EMBL" id="CP049740">
    <property type="protein sequence ID" value="QII82635.1"/>
    <property type="molecule type" value="Genomic_DNA"/>
</dbReference>
<dbReference type="PANTHER" id="PTHR34138">
    <property type="entry name" value="CELL SHAPE-DETERMINING PROTEIN MREC"/>
    <property type="match status" value="1"/>
</dbReference>
<evidence type="ECO:0000256" key="3">
    <source>
        <dbReference type="ARBA" id="ARBA00022960"/>
    </source>
</evidence>
<dbReference type="InterPro" id="IPR055342">
    <property type="entry name" value="MreC_beta-barrel_core"/>
</dbReference>
<keyword evidence="9" id="KW-1185">Reference proteome</keyword>
<evidence type="ECO:0000313" key="9">
    <source>
        <dbReference type="Proteomes" id="UP000501451"/>
    </source>
</evidence>
<dbReference type="Pfam" id="PF04085">
    <property type="entry name" value="MreC"/>
    <property type="match status" value="1"/>
</dbReference>
<dbReference type="NCBIfam" id="TIGR00219">
    <property type="entry name" value="mreC"/>
    <property type="match status" value="1"/>
</dbReference>